<proteinExistence type="predicted"/>
<protein>
    <recommendedName>
        <fullName evidence="3">YkuS family protein</fullName>
    </recommendedName>
</protein>
<dbReference type="RefSeq" id="WP_035379301.1">
    <property type="nucleotide sequence ID" value="NZ_AZQP01000016.1"/>
</dbReference>
<sequence>MIISCDHKLADVKQFLINKGYEVYDIEENVPSNVYIYSENKRGLFNLYNSIKATEDGSFIINADGKDYEEIEYEINHKLYSPLF</sequence>
<dbReference type="Pfam" id="PF03698">
    <property type="entry name" value="UPF0180"/>
    <property type="match status" value="1"/>
</dbReference>
<reference evidence="1 2" key="1">
    <citation type="journal article" date="2014" name="Genome Announc.">
        <title>Draft Genome Sequence of Fervidicella metallireducens Strain AeBT, an Iron-Reducing Thermoanaerobe from the Great Artesian Basin.</title>
        <authorList>
            <person name="Patel B.K."/>
        </authorList>
    </citation>
    <scope>NUCLEOTIDE SEQUENCE [LARGE SCALE GENOMIC DNA]</scope>
    <source>
        <strain evidence="1 2">AeB</strain>
    </source>
</reference>
<dbReference type="InterPro" id="IPR005370">
    <property type="entry name" value="UPF0180"/>
</dbReference>
<dbReference type="AlphaFoldDB" id="A0A017RWA6"/>
<gene>
    <name evidence="1" type="ORF">Q428_06745</name>
</gene>
<evidence type="ECO:0008006" key="3">
    <source>
        <dbReference type="Google" id="ProtNLM"/>
    </source>
</evidence>
<accession>A0A017RWA6</accession>
<keyword evidence="2" id="KW-1185">Reference proteome</keyword>
<evidence type="ECO:0000313" key="1">
    <source>
        <dbReference type="EMBL" id="EYE88679.1"/>
    </source>
</evidence>
<name>A0A017RWA6_9CLOT</name>
<comment type="caution">
    <text evidence="1">The sequence shown here is derived from an EMBL/GenBank/DDBJ whole genome shotgun (WGS) entry which is preliminary data.</text>
</comment>
<dbReference type="EMBL" id="AZQP01000016">
    <property type="protein sequence ID" value="EYE88679.1"/>
    <property type="molecule type" value="Genomic_DNA"/>
</dbReference>
<organism evidence="1 2">
    <name type="scientific">Fervidicella metallireducens AeB</name>
    <dbReference type="NCBI Taxonomy" id="1403537"/>
    <lineage>
        <taxon>Bacteria</taxon>
        <taxon>Bacillati</taxon>
        <taxon>Bacillota</taxon>
        <taxon>Clostridia</taxon>
        <taxon>Eubacteriales</taxon>
        <taxon>Clostridiaceae</taxon>
        <taxon>Fervidicella</taxon>
    </lineage>
</organism>
<evidence type="ECO:0000313" key="2">
    <source>
        <dbReference type="Proteomes" id="UP000019681"/>
    </source>
</evidence>
<dbReference type="Proteomes" id="UP000019681">
    <property type="component" value="Unassembled WGS sequence"/>
</dbReference>
<dbReference type="STRING" id="1403537.Q428_06745"/>
<dbReference type="OrthoDB" id="1954110at2"/>